<protein>
    <submittedName>
        <fullName evidence="2">Uncharacterized protein</fullName>
    </submittedName>
</protein>
<feature type="signal peptide" evidence="1">
    <location>
        <begin position="1"/>
        <end position="23"/>
    </location>
</feature>
<sequence length="138" mass="14189">MRGLAQLIAAAAISAAFAGPAKAGGIGLVLDTLEDDRRGCRLVFALSNRTGHGFKAYGLTLTVLDDGGGVLRRLPARTRGMPAGVLTATSFVAHDVPCDTIAAVRLDGIFACRTADGAEPDCIALTAPSSHARVPFSR</sequence>
<evidence type="ECO:0000313" key="3">
    <source>
        <dbReference type="Proteomes" id="UP000199415"/>
    </source>
</evidence>
<keyword evidence="3" id="KW-1185">Reference proteome</keyword>
<evidence type="ECO:0000313" key="2">
    <source>
        <dbReference type="EMBL" id="SDF42681.1"/>
    </source>
</evidence>
<gene>
    <name evidence="2" type="ORF">SAMN05216241_10161</name>
</gene>
<name>A0A1G7KZW3_9PROT</name>
<dbReference type="EMBL" id="FNCE01000001">
    <property type="protein sequence ID" value="SDF42681.1"/>
    <property type="molecule type" value="Genomic_DNA"/>
</dbReference>
<dbReference type="RefSeq" id="WP_143006093.1">
    <property type="nucleotide sequence ID" value="NZ_FNCE01000001.1"/>
</dbReference>
<keyword evidence="1" id="KW-0732">Signal</keyword>
<accession>A0A1G7KZW3</accession>
<feature type="chain" id="PRO_5011455207" evidence="1">
    <location>
        <begin position="24"/>
        <end position="138"/>
    </location>
</feature>
<dbReference type="AlphaFoldDB" id="A0A1G7KZW3"/>
<dbReference type="Proteomes" id="UP000199415">
    <property type="component" value="Unassembled WGS sequence"/>
</dbReference>
<reference evidence="2 3" key="1">
    <citation type="submission" date="2016-10" db="EMBL/GenBank/DDBJ databases">
        <authorList>
            <person name="de Groot N.N."/>
        </authorList>
    </citation>
    <scope>NUCLEOTIDE SEQUENCE [LARGE SCALE GENOMIC DNA]</scope>
    <source>
        <strain evidence="2 3">DSM 25584</strain>
    </source>
</reference>
<proteinExistence type="predicted"/>
<evidence type="ECO:0000256" key="1">
    <source>
        <dbReference type="SAM" id="SignalP"/>
    </source>
</evidence>
<organism evidence="2 3">
    <name type="scientific">Limimonas halophila</name>
    <dbReference type="NCBI Taxonomy" id="1082479"/>
    <lineage>
        <taxon>Bacteria</taxon>
        <taxon>Pseudomonadati</taxon>
        <taxon>Pseudomonadota</taxon>
        <taxon>Alphaproteobacteria</taxon>
        <taxon>Rhodospirillales</taxon>
        <taxon>Rhodovibrionaceae</taxon>
        <taxon>Limimonas</taxon>
    </lineage>
</organism>